<sequence length="253" mass="28523">MEFVQSHVDSNADVTLSCALVSESCASNFGLVKIDRGGQHSFPEKQPGIDLKSMETDTTMLGLSREEATDSPFITSMGVYCFKTKALLDLLAQRYPTSNDFGSEFIPAAIRDHDVQVRISQRIHTPIFLISWIHFLNLLFSLFFQKRKFEFYDPDTPFYTSPRLLPPTKTEKCRDTLMLGADYYQTECEIASLLAKGKVPTGIGKDTKIRKFIIDKNARLDVQEADRPEEGFYIRSGITVVVEKATIQDGTVI</sequence>
<comment type="caution">
    <text evidence="3">The sequence shown here is derived from an EMBL/GenBank/DDBJ whole genome shotgun (WGS) entry which is preliminary data.</text>
</comment>
<reference evidence="3 4" key="1">
    <citation type="submission" date="2022-03" db="EMBL/GenBank/DDBJ databases">
        <authorList>
            <person name="Macdonald S."/>
            <person name="Ahmed S."/>
            <person name="Newling K."/>
        </authorList>
    </citation>
    <scope>NUCLEOTIDE SEQUENCE [LARGE SCALE GENOMIC DNA]</scope>
</reference>
<evidence type="ECO:0000259" key="2">
    <source>
        <dbReference type="Pfam" id="PF00483"/>
    </source>
</evidence>
<dbReference type="SUPFAM" id="SSF53448">
    <property type="entry name" value="Nucleotide-diphospho-sugar transferases"/>
    <property type="match status" value="1"/>
</dbReference>
<dbReference type="Gene3D" id="3.90.550.10">
    <property type="entry name" value="Spore Coat Polysaccharide Biosynthesis Protein SpsA, Chain A"/>
    <property type="match status" value="1"/>
</dbReference>
<dbReference type="PANTHER" id="PTHR43523:SF14">
    <property type="entry name" value="GLUCOSE-1-PHOSPHATE ADENYLYLTRANSFERASE LARGE SUBUNIT, CHLOROPLASTIC-RELATED"/>
    <property type="match status" value="1"/>
</dbReference>
<dbReference type="Gene3D" id="2.160.10.10">
    <property type="entry name" value="Hexapeptide repeat proteins"/>
    <property type="match status" value="1"/>
</dbReference>
<dbReference type="Pfam" id="PF00483">
    <property type="entry name" value="NTP_transferase"/>
    <property type="match status" value="1"/>
</dbReference>
<proteinExistence type="inferred from homology"/>
<dbReference type="InterPro" id="IPR029044">
    <property type="entry name" value="Nucleotide-diphossugar_trans"/>
</dbReference>
<evidence type="ECO:0000256" key="1">
    <source>
        <dbReference type="ARBA" id="ARBA00010443"/>
    </source>
</evidence>
<keyword evidence="4" id="KW-1185">Reference proteome</keyword>
<feature type="domain" description="Nucleotidyl transferase" evidence="2">
    <location>
        <begin position="2"/>
        <end position="121"/>
    </location>
</feature>
<name>A0ABC8M0Q8_ERUVS</name>
<dbReference type="InterPro" id="IPR011831">
    <property type="entry name" value="ADP-Glc_PPase"/>
</dbReference>
<accession>A0ABC8M0Q8</accession>
<dbReference type="AlphaFoldDB" id="A0ABC8M0Q8"/>
<evidence type="ECO:0000313" key="3">
    <source>
        <dbReference type="EMBL" id="CAH8389786.1"/>
    </source>
</evidence>
<protein>
    <recommendedName>
        <fullName evidence="2">Nucleotidyl transferase domain-containing protein</fullName>
    </recommendedName>
</protein>
<dbReference type="Proteomes" id="UP001642260">
    <property type="component" value="Unassembled WGS sequence"/>
</dbReference>
<gene>
    <name evidence="3" type="ORF">ERUC_LOCUS42269</name>
</gene>
<dbReference type="PANTHER" id="PTHR43523">
    <property type="entry name" value="GLUCOSE-1-PHOSPHATE ADENYLYLTRANSFERASE-RELATED"/>
    <property type="match status" value="1"/>
</dbReference>
<dbReference type="Pfam" id="PF25247">
    <property type="entry name" value="LbH_GLGC"/>
    <property type="match status" value="1"/>
</dbReference>
<organism evidence="3 4">
    <name type="scientific">Eruca vesicaria subsp. sativa</name>
    <name type="common">Garden rocket</name>
    <name type="synonym">Eruca sativa</name>
    <dbReference type="NCBI Taxonomy" id="29727"/>
    <lineage>
        <taxon>Eukaryota</taxon>
        <taxon>Viridiplantae</taxon>
        <taxon>Streptophyta</taxon>
        <taxon>Embryophyta</taxon>
        <taxon>Tracheophyta</taxon>
        <taxon>Spermatophyta</taxon>
        <taxon>Magnoliopsida</taxon>
        <taxon>eudicotyledons</taxon>
        <taxon>Gunneridae</taxon>
        <taxon>Pentapetalae</taxon>
        <taxon>rosids</taxon>
        <taxon>malvids</taxon>
        <taxon>Brassicales</taxon>
        <taxon>Brassicaceae</taxon>
        <taxon>Brassiceae</taxon>
        <taxon>Eruca</taxon>
    </lineage>
</organism>
<comment type="similarity">
    <text evidence="1">Belongs to the bacterial/plant glucose-1-phosphate adenylyltransferase family.</text>
</comment>
<dbReference type="InterPro" id="IPR005835">
    <property type="entry name" value="NTP_transferase_dom"/>
</dbReference>
<dbReference type="EMBL" id="CAKOAT010856265">
    <property type="protein sequence ID" value="CAH8389786.1"/>
    <property type="molecule type" value="Genomic_DNA"/>
</dbReference>
<evidence type="ECO:0000313" key="4">
    <source>
        <dbReference type="Proteomes" id="UP001642260"/>
    </source>
</evidence>